<dbReference type="Pfam" id="PF26053">
    <property type="entry name" value="DUF8016"/>
    <property type="match status" value="1"/>
</dbReference>
<dbReference type="InterPro" id="IPR023631">
    <property type="entry name" value="Amidase_dom"/>
</dbReference>
<accession>A0A6V8H1V0</accession>
<dbReference type="Pfam" id="PF01425">
    <property type="entry name" value="Amidase"/>
    <property type="match status" value="1"/>
</dbReference>
<protein>
    <submittedName>
        <fullName evidence="3">Uncharacterized protein</fullName>
    </submittedName>
</protein>
<evidence type="ECO:0000313" key="3">
    <source>
        <dbReference type="EMBL" id="GAM34639.1"/>
    </source>
</evidence>
<dbReference type="PANTHER" id="PTHR37285">
    <property type="entry name" value="SPORE WALL MATURATION PROTEIN DIT1"/>
    <property type="match status" value="1"/>
</dbReference>
<dbReference type="InterPro" id="IPR007817">
    <property type="entry name" value="Isocyanide_synthase_DIT1"/>
</dbReference>
<evidence type="ECO:0000259" key="1">
    <source>
        <dbReference type="Pfam" id="PF01425"/>
    </source>
</evidence>
<keyword evidence="4" id="KW-1185">Reference proteome</keyword>
<organism evidence="3 4">
    <name type="scientific">Talaromyces pinophilus</name>
    <name type="common">Penicillium pinophilum</name>
    <dbReference type="NCBI Taxonomy" id="128442"/>
    <lineage>
        <taxon>Eukaryota</taxon>
        <taxon>Fungi</taxon>
        <taxon>Dikarya</taxon>
        <taxon>Ascomycota</taxon>
        <taxon>Pezizomycotina</taxon>
        <taxon>Eurotiomycetes</taxon>
        <taxon>Eurotiomycetidae</taxon>
        <taxon>Eurotiales</taxon>
        <taxon>Trichocomaceae</taxon>
        <taxon>Talaromyces</taxon>
        <taxon>Talaromyces sect. Talaromyces</taxon>
    </lineage>
</organism>
<dbReference type="Gene3D" id="3.90.1300.10">
    <property type="entry name" value="Amidase signature (AS) domain"/>
    <property type="match status" value="1"/>
</dbReference>
<reference evidence="4" key="1">
    <citation type="journal article" date="2015" name="Genome Announc.">
        <title>Draft genome sequence of Talaromyces cellulolyticus strain Y-94, a source of lignocellulosic biomass-degrading enzymes.</title>
        <authorList>
            <person name="Fujii T."/>
            <person name="Koike H."/>
            <person name="Sawayama S."/>
            <person name="Yano S."/>
            <person name="Inoue H."/>
        </authorList>
    </citation>
    <scope>NUCLEOTIDE SEQUENCE [LARGE SCALE GENOMIC DNA]</scope>
    <source>
        <strain evidence="4">Y-94</strain>
    </source>
</reference>
<feature type="domain" description="Scytalone dehydratase-like protein Arp1 N-terminal" evidence="2">
    <location>
        <begin position="568"/>
        <end position="623"/>
    </location>
</feature>
<dbReference type="InterPro" id="IPR036928">
    <property type="entry name" value="AS_sf"/>
</dbReference>
<gene>
    <name evidence="3" type="ORF">TCE0_015f02345</name>
</gene>
<sequence length="1077" mass="120195">MLATETVHLQPNHLPPDYEGPNNSIFNKKQLFFLPWPRPTTVQVENVCTGEENEKIEEKQVQLLPQHPQLRTEKQPQQVICPYTARLKAEEVMSIVEGYGYHEKKGPAGEGWLGRASFTPRVQKHIVANEIIPMVLPAFPMKSNNRMDKVLGALPDLGEELGLARLSNLCSDIKAVYPPGALVVIVTDGLCYNDLVGISDGEVWEYGHRLRQIAREKGYACIRFNRIMNLLGIYNGAEISKEEYTQLCDKARSELHRRYGRPGFDVDKFLKSDEDYLRTYNGYDKFMKVDLRFSPMTKNCPGPKQYKKKVKLVAKSMIVRGVEFAELVRQIYPDSLRLSIHPSSGQTKLSCPLIPQPNSFSMSPWHSTVAVTRNGTFVTAHKSQHRQDDKYTLVHKGNQPYYFREKSELFEWEKSYVEFEHDYKQHLVIREVPVQKEECIDGSNRSVSYTHQAEELSEVDLDKLAKLAILHKSVKFESANRLYNHQARGTGRTAMKMLSISLLQHFTWCLLLIWVQTTIASVIPTKQNILDVQQPSQNDWPQNTIQAVMSTGQTVTLNGIPYYVPPEPLTSIGLPENTKLNSGLNALTVFKPTLLPFGEQELEAAVESYLCEDDVFTTSFLQAALPGVESAVAVLSRLYFTKTFSQPLAGVRLAVKDIFDVQGIRTSAGSRAWYHFYPPANTTSAVVNALIDAGAVIVGKVKTSQFANGQLATADWIDYHSPFNPRGDGYQQPFSSSTGAGVGIASYDWLDLALGTDTGGSIRFPSQANGVFGIRASHGAANLEKVVPLAPQFDTAGLIARDPAVWKAASQIIYPNTVFGWSEYPRKIQAVFTSPLDVSDQVDNMVGEFLQRLARHLSASLTNLNIPSLWTETHPSNMSSDLVEAIDKIYPTIIGIEQARLVRDPFYANYKEQHSGRLPFVNPAPRIRWGYGDSLPKGTLEEALTNQTAFQSWIASNVLKPDPQTCSESLLVYVEPATRSPLYRDYYRDEPTIPFGSGANMISVYAGVPDMVVPIGEKTYVSQVTGVEEMSPVSVDLVAARSCDGMLFQLVNELAREGILREVKAGRSLVSGGDILF</sequence>
<name>A0A6V8H1V0_TALPI</name>
<dbReference type="SUPFAM" id="SSF75304">
    <property type="entry name" value="Amidase signature (AS) enzymes"/>
    <property type="match status" value="1"/>
</dbReference>
<dbReference type="Pfam" id="PF05141">
    <property type="entry name" value="DIT1_PvcA"/>
    <property type="match status" value="1"/>
</dbReference>
<dbReference type="EMBL" id="DF933811">
    <property type="protein sequence ID" value="GAM34639.1"/>
    <property type="molecule type" value="Genomic_DNA"/>
</dbReference>
<evidence type="ECO:0000313" key="4">
    <source>
        <dbReference type="Proteomes" id="UP000053095"/>
    </source>
</evidence>
<evidence type="ECO:0000259" key="2">
    <source>
        <dbReference type="Pfam" id="PF26053"/>
    </source>
</evidence>
<comment type="caution">
    <text evidence="3">The sequence shown here is derived from an EMBL/GenBank/DDBJ whole genome shotgun (WGS) entry which is preliminary data.</text>
</comment>
<feature type="domain" description="Amidase" evidence="1">
    <location>
        <begin position="643"/>
        <end position="802"/>
    </location>
</feature>
<dbReference type="PANTHER" id="PTHR37285:SF5">
    <property type="entry name" value="SPORE WALL MATURATION PROTEIN DIT1"/>
    <property type="match status" value="1"/>
</dbReference>
<dbReference type="InterPro" id="IPR058329">
    <property type="entry name" value="Arp1_N"/>
</dbReference>
<dbReference type="AlphaFoldDB" id="A0A6V8H1V0"/>
<proteinExistence type="predicted"/>
<dbReference type="Proteomes" id="UP000053095">
    <property type="component" value="Unassembled WGS sequence"/>
</dbReference>